<dbReference type="PRINTS" id="PR00033">
    <property type="entry name" value="HTHASNC"/>
</dbReference>
<dbReference type="Gene3D" id="1.10.10.10">
    <property type="entry name" value="Winged helix-like DNA-binding domain superfamily/Winged helix DNA-binding domain"/>
    <property type="match status" value="1"/>
</dbReference>
<keyword evidence="2" id="KW-0238">DNA-binding</keyword>
<keyword evidence="1" id="KW-0805">Transcription regulation</keyword>
<dbReference type="Proteomes" id="UP000677305">
    <property type="component" value="Chromosome"/>
</dbReference>
<dbReference type="InterPro" id="IPR011008">
    <property type="entry name" value="Dimeric_a/b-barrel"/>
</dbReference>
<dbReference type="PANTHER" id="PTHR30154:SF34">
    <property type="entry name" value="TRANSCRIPTIONAL REGULATOR AZLB"/>
    <property type="match status" value="1"/>
</dbReference>
<dbReference type="PANTHER" id="PTHR30154">
    <property type="entry name" value="LEUCINE-RESPONSIVE REGULATORY PROTEIN"/>
    <property type="match status" value="1"/>
</dbReference>
<protein>
    <submittedName>
        <fullName evidence="5">Lrp/AsnC family transcriptional regulator</fullName>
    </submittedName>
</protein>
<evidence type="ECO:0000313" key="6">
    <source>
        <dbReference type="Proteomes" id="UP000677305"/>
    </source>
</evidence>
<evidence type="ECO:0000256" key="2">
    <source>
        <dbReference type="ARBA" id="ARBA00023125"/>
    </source>
</evidence>
<proteinExistence type="predicted"/>
<evidence type="ECO:0000256" key="1">
    <source>
        <dbReference type="ARBA" id="ARBA00023015"/>
    </source>
</evidence>
<dbReference type="AlphaFoldDB" id="A0A8J8ME67"/>
<dbReference type="InterPro" id="IPR019887">
    <property type="entry name" value="Tscrpt_reg_AsnC/Lrp_C"/>
</dbReference>
<gene>
    <name evidence="5" type="ORF">HYG85_21130</name>
</gene>
<dbReference type="GO" id="GO:0005829">
    <property type="term" value="C:cytosol"/>
    <property type="evidence" value="ECO:0007669"/>
    <property type="project" value="TreeGrafter"/>
</dbReference>
<dbReference type="InterPro" id="IPR011991">
    <property type="entry name" value="ArsR-like_HTH"/>
</dbReference>
<organism evidence="5 6">
    <name type="scientific">Vallitalea guaymasensis</name>
    <dbReference type="NCBI Taxonomy" id="1185412"/>
    <lineage>
        <taxon>Bacteria</taxon>
        <taxon>Bacillati</taxon>
        <taxon>Bacillota</taxon>
        <taxon>Clostridia</taxon>
        <taxon>Lachnospirales</taxon>
        <taxon>Vallitaleaceae</taxon>
        <taxon>Vallitalea</taxon>
    </lineage>
</organism>
<dbReference type="SUPFAM" id="SSF46785">
    <property type="entry name" value="Winged helix' DNA-binding domain"/>
    <property type="match status" value="1"/>
</dbReference>
<dbReference type="Gene3D" id="3.30.70.920">
    <property type="match status" value="1"/>
</dbReference>
<sequence length="153" mass="17296">MDSIDISILRLLQKNARSTVSEISSQINLSISAVSDRLKKLESGGIIDQYTTIINPNYLNKRLTAIMFIAIDRPKYTDDFINFIQETDEILDCLYIAGEYDYSLKIVTKDTFSLEQLLNKIKAIEGIKKTKTNVVLSTVKNSHSIIPSMETSK</sequence>
<dbReference type="PROSITE" id="PS50956">
    <property type="entry name" value="HTH_ASNC_2"/>
    <property type="match status" value="1"/>
</dbReference>
<dbReference type="InterPro" id="IPR019888">
    <property type="entry name" value="Tscrpt_reg_AsnC-like"/>
</dbReference>
<dbReference type="Pfam" id="PF01037">
    <property type="entry name" value="AsnC_trans_reg"/>
    <property type="match status" value="1"/>
</dbReference>
<dbReference type="CDD" id="cd00090">
    <property type="entry name" value="HTH_ARSR"/>
    <property type="match status" value="1"/>
</dbReference>
<accession>A0A8J8ME67</accession>
<dbReference type="EMBL" id="CP058561">
    <property type="protein sequence ID" value="QUH31291.1"/>
    <property type="molecule type" value="Genomic_DNA"/>
</dbReference>
<dbReference type="RefSeq" id="WP_212691347.1">
    <property type="nucleotide sequence ID" value="NZ_CP058561.1"/>
</dbReference>
<dbReference type="Pfam" id="PF13412">
    <property type="entry name" value="HTH_24"/>
    <property type="match status" value="1"/>
</dbReference>
<evidence type="ECO:0000313" key="5">
    <source>
        <dbReference type="EMBL" id="QUH31291.1"/>
    </source>
</evidence>
<keyword evidence="6" id="KW-1185">Reference proteome</keyword>
<dbReference type="KEGG" id="vgu:HYG85_21130"/>
<reference evidence="5 6" key="1">
    <citation type="submission" date="2020-07" db="EMBL/GenBank/DDBJ databases">
        <title>Vallitalea guaymasensis genome.</title>
        <authorList>
            <person name="Postec A."/>
        </authorList>
    </citation>
    <scope>NUCLEOTIDE SEQUENCE [LARGE SCALE GENOMIC DNA]</scope>
    <source>
        <strain evidence="5 6">Ra1766G1</strain>
    </source>
</reference>
<name>A0A8J8ME67_9FIRM</name>
<dbReference type="GO" id="GO:0043565">
    <property type="term" value="F:sequence-specific DNA binding"/>
    <property type="evidence" value="ECO:0007669"/>
    <property type="project" value="InterPro"/>
</dbReference>
<dbReference type="InterPro" id="IPR036390">
    <property type="entry name" value="WH_DNA-bd_sf"/>
</dbReference>
<dbReference type="SMART" id="SM00344">
    <property type="entry name" value="HTH_ASNC"/>
    <property type="match status" value="1"/>
</dbReference>
<feature type="domain" description="HTH asnC-type" evidence="4">
    <location>
        <begin position="1"/>
        <end position="62"/>
    </location>
</feature>
<keyword evidence="3" id="KW-0804">Transcription</keyword>
<dbReference type="SUPFAM" id="SSF54909">
    <property type="entry name" value="Dimeric alpha+beta barrel"/>
    <property type="match status" value="1"/>
</dbReference>
<dbReference type="InterPro" id="IPR019885">
    <property type="entry name" value="Tscrpt_reg_HTH_AsnC-type_CS"/>
</dbReference>
<evidence type="ECO:0000259" key="4">
    <source>
        <dbReference type="PROSITE" id="PS50956"/>
    </source>
</evidence>
<dbReference type="GO" id="GO:0043200">
    <property type="term" value="P:response to amino acid"/>
    <property type="evidence" value="ECO:0007669"/>
    <property type="project" value="TreeGrafter"/>
</dbReference>
<evidence type="ECO:0000256" key="3">
    <source>
        <dbReference type="ARBA" id="ARBA00023163"/>
    </source>
</evidence>
<dbReference type="PROSITE" id="PS00519">
    <property type="entry name" value="HTH_ASNC_1"/>
    <property type="match status" value="1"/>
</dbReference>
<dbReference type="InterPro" id="IPR036388">
    <property type="entry name" value="WH-like_DNA-bd_sf"/>
</dbReference>
<dbReference type="InterPro" id="IPR000485">
    <property type="entry name" value="AsnC-type_HTH_dom"/>
</dbReference>